<accession>A0A6A5Z7X6</accession>
<dbReference type="EMBL" id="ML977322">
    <property type="protein sequence ID" value="KAF2115619.1"/>
    <property type="molecule type" value="Genomic_DNA"/>
</dbReference>
<dbReference type="AlphaFoldDB" id="A0A6A5Z7X6"/>
<dbReference type="Proteomes" id="UP000799770">
    <property type="component" value="Unassembled WGS sequence"/>
</dbReference>
<dbReference type="InterPro" id="IPR002575">
    <property type="entry name" value="Aminoglycoside_PTrfase"/>
</dbReference>
<dbReference type="InterPro" id="IPR011009">
    <property type="entry name" value="Kinase-like_dom_sf"/>
</dbReference>
<dbReference type="Gene3D" id="3.90.1200.10">
    <property type="match status" value="1"/>
</dbReference>
<dbReference type="PANTHER" id="PTHR21310:SF15">
    <property type="entry name" value="AMINOGLYCOSIDE PHOSPHOTRANSFERASE DOMAIN-CONTAINING PROTEIN"/>
    <property type="match status" value="1"/>
</dbReference>
<organism evidence="2 3">
    <name type="scientific">Lophiotrema nucula</name>
    <dbReference type="NCBI Taxonomy" id="690887"/>
    <lineage>
        <taxon>Eukaryota</taxon>
        <taxon>Fungi</taxon>
        <taxon>Dikarya</taxon>
        <taxon>Ascomycota</taxon>
        <taxon>Pezizomycotina</taxon>
        <taxon>Dothideomycetes</taxon>
        <taxon>Pleosporomycetidae</taxon>
        <taxon>Pleosporales</taxon>
        <taxon>Lophiotremataceae</taxon>
        <taxon>Lophiotrema</taxon>
    </lineage>
</organism>
<protein>
    <recommendedName>
        <fullName evidence="1">Aminoglycoside phosphotransferase domain-containing protein</fullName>
    </recommendedName>
</protein>
<sequence length="435" mass="48094">MDPNWNNATHHSARLAVVKKHIDAFGFPIQSITPINYEPSHSHPYPNFLFLVTLTTPMCAPLWTGLYPGTSQWSKPSGKVLFRFSNRHPDTGFNLDTRVGNEIAAMSIARDALRSAGLATVVPEVWAWKGVPGYWGEHPSTAMQVIDGEPLDEVFPTLADDEKNEAMRQIAQIVAAIQSVKLPETLKGFGGMGFDGEECGSAVVAGPIARFKAGPFETFAEMTKGMMRCKLEEADKHKILQGCRARLQALVDVGIDNLLEGIDTSQRCLAHGDFTMKNMLYSKASGKLTGLIDFDYSSISHAATDLFTSDPSYARLPNRYTADEEQLTLRDALLNGFPEPLPANTESVDWDTAKQWDEQMAAAGCVRAESMDEKELDVLSWLYEVLELLSPDNLTNPTTLRLRANQKGDIEREKEEAEELIEKALEDWAEGKIGG</sequence>
<proteinExistence type="predicted"/>
<dbReference type="InterPro" id="IPR051678">
    <property type="entry name" value="AGP_Transferase"/>
</dbReference>
<dbReference type="SUPFAM" id="SSF56112">
    <property type="entry name" value="Protein kinase-like (PK-like)"/>
    <property type="match status" value="1"/>
</dbReference>
<name>A0A6A5Z7X6_9PLEO</name>
<evidence type="ECO:0000313" key="3">
    <source>
        <dbReference type="Proteomes" id="UP000799770"/>
    </source>
</evidence>
<dbReference type="OrthoDB" id="2831558at2759"/>
<gene>
    <name evidence="2" type="ORF">BDV96DRAFT_492145</name>
</gene>
<feature type="domain" description="Aminoglycoside phosphotransferase" evidence="1">
    <location>
        <begin position="102"/>
        <end position="307"/>
    </location>
</feature>
<keyword evidence="3" id="KW-1185">Reference proteome</keyword>
<dbReference type="Pfam" id="PF01636">
    <property type="entry name" value="APH"/>
    <property type="match status" value="1"/>
</dbReference>
<dbReference type="PANTHER" id="PTHR21310">
    <property type="entry name" value="AMINOGLYCOSIDE PHOSPHOTRANSFERASE-RELATED-RELATED"/>
    <property type="match status" value="1"/>
</dbReference>
<evidence type="ECO:0000259" key="1">
    <source>
        <dbReference type="Pfam" id="PF01636"/>
    </source>
</evidence>
<evidence type="ECO:0000313" key="2">
    <source>
        <dbReference type="EMBL" id="KAF2115619.1"/>
    </source>
</evidence>
<reference evidence="2" key="1">
    <citation type="journal article" date="2020" name="Stud. Mycol.">
        <title>101 Dothideomycetes genomes: a test case for predicting lifestyles and emergence of pathogens.</title>
        <authorList>
            <person name="Haridas S."/>
            <person name="Albert R."/>
            <person name="Binder M."/>
            <person name="Bloem J."/>
            <person name="Labutti K."/>
            <person name="Salamov A."/>
            <person name="Andreopoulos B."/>
            <person name="Baker S."/>
            <person name="Barry K."/>
            <person name="Bills G."/>
            <person name="Bluhm B."/>
            <person name="Cannon C."/>
            <person name="Castanera R."/>
            <person name="Culley D."/>
            <person name="Daum C."/>
            <person name="Ezra D."/>
            <person name="Gonzalez J."/>
            <person name="Henrissat B."/>
            <person name="Kuo A."/>
            <person name="Liang C."/>
            <person name="Lipzen A."/>
            <person name="Lutzoni F."/>
            <person name="Magnuson J."/>
            <person name="Mondo S."/>
            <person name="Nolan M."/>
            <person name="Ohm R."/>
            <person name="Pangilinan J."/>
            <person name="Park H.-J."/>
            <person name="Ramirez L."/>
            <person name="Alfaro M."/>
            <person name="Sun H."/>
            <person name="Tritt A."/>
            <person name="Yoshinaga Y."/>
            <person name="Zwiers L.-H."/>
            <person name="Turgeon B."/>
            <person name="Goodwin S."/>
            <person name="Spatafora J."/>
            <person name="Crous P."/>
            <person name="Grigoriev I."/>
        </authorList>
    </citation>
    <scope>NUCLEOTIDE SEQUENCE</scope>
    <source>
        <strain evidence="2">CBS 627.86</strain>
    </source>
</reference>